<dbReference type="InterPro" id="IPR012545">
    <property type="entry name" value="DUF1697"/>
</dbReference>
<name>A0ABV5J8L7_9BACT</name>
<reference evidence="1 2" key="1">
    <citation type="submission" date="2024-09" db="EMBL/GenBank/DDBJ databases">
        <authorList>
            <person name="Sun Q."/>
            <person name="Mori K."/>
        </authorList>
    </citation>
    <scope>NUCLEOTIDE SEQUENCE [LARGE SCALE GENOMIC DNA]</scope>
    <source>
        <strain evidence="1 2">CECT 7682</strain>
    </source>
</reference>
<dbReference type="Proteomes" id="UP001589654">
    <property type="component" value="Unassembled WGS sequence"/>
</dbReference>
<comment type="caution">
    <text evidence="1">The sequence shown here is derived from an EMBL/GenBank/DDBJ whole genome shotgun (WGS) entry which is preliminary data.</text>
</comment>
<gene>
    <name evidence="1" type="ORF">ACFFUR_15275</name>
</gene>
<evidence type="ECO:0000313" key="1">
    <source>
        <dbReference type="EMBL" id="MFB9213178.1"/>
    </source>
</evidence>
<protein>
    <submittedName>
        <fullName evidence="1">DUF1697 domain-containing protein</fullName>
    </submittedName>
</protein>
<dbReference type="Gene3D" id="3.30.70.1280">
    <property type="entry name" value="SP0830-like domains"/>
    <property type="match status" value="1"/>
</dbReference>
<proteinExistence type="predicted"/>
<accession>A0ABV5J8L7</accession>
<dbReference type="PIRSF" id="PIRSF008502">
    <property type="entry name" value="UCP008502"/>
    <property type="match status" value="1"/>
</dbReference>
<dbReference type="PANTHER" id="PTHR36439">
    <property type="entry name" value="BLL4334 PROTEIN"/>
    <property type="match status" value="1"/>
</dbReference>
<keyword evidence="2" id="KW-1185">Reference proteome</keyword>
<dbReference type="EMBL" id="JBHMEW010000066">
    <property type="protein sequence ID" value="MFB9213178.1"/>
    <property type="molecule type" value="Genomic_DNA"/>
</dbReference>
<evidence type="ECO:0000313" key="2">
    <source>
        <dbReference type="Proteomes" id="UP001589654"/>
    </source>
</evidence>
<dbReference type="RefSeq" id="WP_290247789.1">
    <property type="nucleotide sequence ID" value="NZ_JAUFQT010000001.1"/>
</dbReference>
<organism evidence="1 2">
    <name type="scientific">Echinicola jeungdonensis</name>
    <dbReference type="NCBI Taxonomy" id="709343"/>
    <lineage>
        <taxon>Bacteria</taxon>
        <taxon>Pseudomonadati</taxon>
        <taxon>Bacteroidota</taxon>
        <taxon>Cytophagia</taxon>
        <taxon>Cytophagales</taxon>
        <taxon>Cyclobacteriaceae</taxon>
        <taxon>Echinicola</taxon>
    </lineage>
</organism>
<dbReference type="PANTHER" id="PTHR36439:SF1">
    <property type="entry name" value="DUF1697 DOMAIN-CONTAINING PROTEIN"/>
    <property type="match status" value="1"/>
</dbReference>
<dbReference type="SUPFAM" id="SSF160379">
    <property type="entry name" value="SP0830-like"/>
    <property type="match status" value="1"/>
</dbReference>
<sequence length="180" mass="20535">METKIAILRGINVGGKRKLRMADLKNMLTNLGLSGIQTYIQSGNVIFQSNTDNQKLADILEKSIKENFDYEVPVIVRSSKELEKSIQGNPFFDENADINKLHLVFLKEKPSEANRQEVETDNFAPDRFAISDKDVFLFCEGKYHETKLSNAFFEKKLKVGATTRNWKTVLKLHELAHKTG</sequence>
<dbReference type="Pfam" id="PF08002">
    <property type="entry name" value="DUF1697"/>
    <property type="match status" value="1"/>
</dbReference>